<protein>
    <submittedName>
        <fullName evidence="13">Serine protease Do</fullName>
    </submittedName>
</protein>
<dbReference type="NCBIfam" id="TIGR02037">
    <property type="entry name" value="degP_htrA_DO"/>
    <property type="match status" value="1"/>
</dbReference>
<evidence type="ECO:0000256" key="11">
    <source>
        <dbReference type="SAM" id="SignalP"/>
    </source>
</evidence>
<dbReference type="PANTHER" id="PTHR43343:SF3">
    <property type="entry name" value="PROTEASE DO-LIKE 8, CHLOROPLASTIC"/>
    <property type="match status" value="1"/>
</dbReference>
<dbReference type="SUPFAM" id="SSF50494">
    <property type="entry name" value="Trypsin-like serine proteases"/>
    <property type="match status" value="1"/>
</dbReference>
<dbReference type="InterPro" id="IPR051201">
    <property type="entry name" value="Chloro_Bact_Ser_Proteases"/>
</dbReference>
<comment type="subcellular location">
    <subcellularLocation>
        <location evidence="1">Periplasm</location>
    </subcellularLocation>
</comment>
<dbReference type="PROSITE" id="PS51257">
    <property type="entry name" value="PROKAR_LIPOPROTEIN"/>
    <property type="match status" value="1"/>
</dbReference>
<dbReference type="Gene3D" id="2.30.42.10">
    <property type="match status" value="2"/>
</dbReference>
<keyword evidence="5" id="KW-0574">Periplasm</keyword>
<evidence type="ECO:0000259" key="12">
    <source>
        <dbReference type="PROSITE" id="PS50106"/>
    </source>
</evidence>
<name>A0A1I1SKM4_9GAMM</name>
<sequence>MPTLRTASAWRGLLLGLAGLATTACADSGSSTETSGDNTPDTETAAQQPRALPDFTGIVEEHREAVVNISTTRQAGAGGPQIPERFKGTPFEEFFERFFGGPGGGPGGGPERKVRSLGSGFIVSADGHIVTNAHVIKDASEVMVQLADQRQLEATVVGQDMATDLALLKVDAEGLPTVEWDSDPVQVGQHVLAMGSPFGFEHSVTSGIISAEGRSIPGKAGGYVPFLQTDVAINPGSSGGPLFNLDGEVVGVNAQIYSRSGGFMGLSFAIPSDVAREVIQEIQENGDVSHGYLGVGVQDINRELADSMGLESARGGLINRVRPDSPADEAGLDSGDIILAVNGESVAEAGDIPPLIGALDPGSEAELTILRIGEELEKTVTLGSLREARSQPSSSGAEPTSALGMLLAPVPEQLRQQRPLPEEGGALIKGMQEGPAQESGLRPGDVLLKLGNETVRGPGMAAELLAEVESGSRIPVLVQRGRQTLYLPLLKP</sequence>
<evidence type="ECO:0000313" key="14">
    <source>
        <dbReference type="Proteomes" id="UP000198611"/>
    </source>
</evidence>
<dbReference type="PROSITE" id="PS50106">
    <property type="entry name" value="PDZ"/>
    <property type="match status" value="2"/>
</dbReference>
<feature type="region of interest" description="Disordered" evidence="10">
    <location>
        <begin position="25"/>
        <end position="50"/>
    </location>
</feature>
<organism evidence="13 14">
    <name type="scientific">Thiohalospira halophila DSM 15071</name>
    <dbReference type="NCBI Taxonomy" id="1123397"/>
    <lineage>
        <taxon>Bacteria</taxon>
        <taxon>Pseudomonadati</taxon>
        <taxon>Pseudomonadota</taxon>
        <taxon>Gammaproteobacteria</taxon>
        <taxon>Thiohalospirales</taxon>
        <taxon>Thiohalospiraceae</taxon>
        <taxon>Thiohalospira</taxon>
    </lineage>
</organism>
<evidence type="ECO:0000256" key="9">
    <source>
        <dbReference type="PIRSR" id="PIRSR611782-2"/>
    </source>
</evidence>
<feature type="binding site" evidence="9">
    <location>
        <position position="164"/>
    </location>
    <ligand>
        <name>substrate</name>
    </ligand>
</feature>
<evidence type="ECO:0000256" key="5">
    <source>
        <dbReference type="ARBA" id="ARBA00022764"/>
    </source>
</evidence>
<dbReference type="Proteomes" id="UP000198611">
    <property type="component" value="Unassembled WGS sequence"/>
</dbReference>
<dbReference type="RefSeq" id="WP_093428359.1">
    <property type="nucleotide sequence ID" value="NZ_FOMJ01000005.1"/>
</dbReference>
<dbReference type="GO" id="GO:0006508">
    <property type="term" value="P:proteolysis"/>
    <property type="evidence" value="ECO:0007669"/>
    <property type="project" value="UniProtKB-KW"/>
</dbReference>
<evidence type="ECO:0000313" key="13">
    <source>
        <dbReference type="EMBL" id="SFD46971.1"/>
    </source>
</evidence>
<feature type="chain" id="PRO_5038905449" evidence="11">
    <location>
        <begin position="27"/>
        <end position="492"/>
    </location>
</feature>
<dbReference type="InterPro" id="IPR001940">
    <property type="entry name" value="Peptidase_S1C"/>
</dbReference>
<accession>A0A1I1SKM4</accession>
<dbReference type="Pfam" id="PF17820">
    <property type="entry name" value="PDZ_6"/>
    <property type="match status" value="1"/>
</dbReference>
<feature type="binding site" evidence="9">
    <location>
        <begin position="236"/>
        <end position="238"/>
    </location>
    <ligand>
        <name>substrate</name>
    </ligand>
</feature>
<feature type="signal peptide" evidence="11">
    <location>
        <begin position="1"/>
        <end position="26"/>
    </location>
</feature>
<dbReference type="AlphaFoldDB" id="A0A1I1SKM4"/>
<feature type="domain" description="PDZ" evidence="12">
    <location>
        <begin position="387"/>
        <end position="482"/>
    </location>
</feature>
<dbReference type="InterPro" id="IPR036034">
    <property type="entry name" value="PDZ_sf"/>
</dbReference>
<gene>
    <name evidence="13" type="ORF">SAMN05660831_01720</name>
</gene>
<keyword evidence="6" id="KW-0378">Hydrolase</keyword>
<dbReference type="InterPro" id="IPR011782">
    <property type="entry name" value="Pept_S1C_Do"/>
</dbReference>
<evidence type="ECO:0000256" key="1">
    <source>
        <dbReference type="ARBA" id="ARBA00004418"/>
    </source>
</evidence>
<evidence type="ECO:0000256" key="7">
    <source>
        <dbReference type="ARBA" id="ARBA00022825"/>
    </source>
</evidence>
<evidence type="ECO:0000256" key="10">
    <source>
        <dbReference type="SAM" id="MobiDB-lite"/>
    </source>
</evidence>
<dbReference type="EMBL" id="FOMJ01000005">
    <property type="protein sequence ID" value="SFD46971.1"/>
    <property type="molecule type" value="Genomic_DNA"/>
</dbReference>
<reference evidence="13 14" key="1">
    <citation type="submission" date="2016-10" db="EMBL/GenBank/DDBJ databases">
        <authorList>
            <person name="de Groot N.N."/>
        </authorList>
    </citation>
    <scope>NUCLEOTIDE SEQUENCE [LARGE SCALE GENOMIC DNA]</scope>
    <source>
        <strain evidence="13 14">HL3</strain>
    </source>
</reference>
<evidence type="ECO:0000256" key="8">
    <source>
        <dbReference type="PIRSR" id="PIRSR611782-1"/>
    </source>
</evidence>
<keyword evidence="7" id="KW-0720">Serine protease</keyword>
<feature type="binding site" evidence="9">
    <location>
        <position position="134"/>
    </location>
    <ligand>
        <name>substrate</name>
    </ligand>
</feature>
<dbReference type="InterPro" id="IPR041489">
    <property type="entry name" value="PDZ_6"/>
</dbReference>
<dbReference type="Pfam" id="PF13180">
    <property type="entry name" value="PDZ_2"/>
    <property type="match status" value="1"/>
</dbReference>
<dbReference type="SUPFAM" id="SSF50156">
    <property type="entry name" value="PDZ domain-like"/>
    <property type="match status" value="2"/>
</dbReference>
<feature type="active site" description="Charge relay system" evidence="8">
    <location>
        <position position="134"/>
    </location>
</feature>
<evidence type="ECO:0000256" key="6">
    <source>
        <dbReference type="ARBA" id="ARBA00022801"/>
    </source>
</evidence>
<dbReference type="PANTHER" id="PTHR43343">
    <property type="entry name" value="PEPTIDASE S12"/>
    <property type="match status" value="1"/>
</dbReference>
<keyword evidence="14" id="KW-1185">Reference proteome</keyword>
<feature type="compositionally biased region" description="Polar residues" evidence="10">
    <location>
        <begin position="28"/>
        <end position="47"/>
    </location>
</feature>
<dbReference type="InterPro" id="IPR001478">
    <property type="entry name" value="PDZ"/>
</dbReference>
<dbReference type="InterPro" id="IPR009003">
    <property type="entry name" value="Peptidase_S1_PA"/>
</dbReference>
<keyword evidence="4" id="KW-0677">Repeat</keyword>
<feature type="active site" description="Charge relay system" evidence="8">
    <location>
        <position position="164"/>
    </location>
</feature>
<keyword evidence="3 11" id="KW-0732">Signal</keyword>
<evidence type="ECO:0000256" key="3">
    <source>
        <dbReference type="ARBA" id="ARBA00022729"/>
    </source>
</evidence>
<dbReference type="OrthoDB" id="9758917at2"/>
<keyword evidence="2 13" id="KW-0645">Protease</keyword>
<dbReference type="Gene3D" id="2.40.10.120">
    <property type="match status" value="1"/>
</dbReference>
<dbReference type="CDD" id="cd10839">
    <property type="entry name" value="cpPDZ1_DegP-like"/>
    <property type="match status" value="1"/>
</dbReference>
<dbReference type="GO" id="GO:0004252">
    <property type="term" value="F:serine-type endopeptidase activity"/>
    <property type="evidence" value="ECO:0007669"/>
    <property type="project" value="InterPro"/>
</dbReference>
<dbReference type="SMART" id="SM00228">
    <property type="entry name" value="PDZ"/>
    <property type="match status" value="2"/>
</dbReference>
<proteinExistence type="predicted"/>
<dbReference type="STRING" id="1123397.SAMN05660831_01720"/>
<feature type="active site" description="Charge relay system" evidence="8">
    <location>
        <position position="238"/>
    </location>
</feature>
<dbReference type="GO" id="GO:0042597">
    <property type="term" value="C:periplasmic space"/>
    <property type="evidence" value="ECO:0007669"/>
    <property type="project" value="UniProtKB-SubCell"/>
</dbReference>
<evidence type="ECO:0000256" key="4">
    <source>
        <dbReference type="ARBA" id="ARBA00022737"/>
    </source>
</evidence>
<evidence type="ECO:0000256" key="2">
    <source>
        <dbReference type="ARBA" id="ARBA00022670"/>
    </source>
</evidence>
<dbReference type="PRINTS" id="PR00834">
    <property type="entry name" value="PROTEASES2C"/>
</dbReference>
<feature type="domain" description="PDZ" evidence="12">
    <location>
        <begin position="277"/>
        <end position="346"/>
    </location>
</feature>
<dbReference type="Pfam" id="PF13365">
    <property type="entry name" value="Trypsin_2"/>
    <property type="match status" value="1"/>
</dbReference>